<evidence type="ECO:0000313" key="2">
    <source>
        <dbReference type="WBParaSite" id="MhA1_Contig0.frz3.gene30"/>
    </source>
</evidence>
<name>A0A1I8AWV4_MELHA</name>
<accession>A0A1I8AWV4</accession>
<dbReference type="Proteomes" id="UP000095281">
    <property type="component" value="Unplaced"/>
</dbReference>
<dbReference type="WBParaSite" id="MhA1_Contig0.frz3.gene30">
    <property type="protein sequence ID" value="MhA1_Contig0.frz3.gene30"/>
    <property type="gene ID" value="MhA1_Contig0.frz3.gene30"/>
</dbReference>
<sequence>MAKRCLRSKYDFSNSGSNIKITFKGAMFFVRIYSAPKDNSMTRLCSKGARIHITRYALVIVQEVPPKQRFYLNLEDLSDVECVQNKFAFRAMSYAWNQPRTFIFTSEQIPELTAKLQCLLKAKQYFNHSNQVSRLSSLKNSSLGQTSTAPMQQFFAPSPIFYANDNNEGHQSPIPLFASLYANENDGQHNKIFPSLYANEMERKTFNSLYLNSMVAAAF</sequence>
<dbReference type="InterPro" id="IPR011993">
    <property type="entry name" value="PH-like_dom_sf"/>
</dbReference>
<keyword evidence="1" id="KW-1185">Reference proteome</keyword>
<dbReference type="AlphaFoldDB" id="A0A1I8AWV4"/>
<organism evidence="1 2">
    <name type="scientific">Meloidogyne hapla</name>
    <name type="common">Root-knot nematode worm</name>
    <dbReference type="NCBI Taxonomy" id="6305"/>
    <lineage>
        <taxon>Eukaryota</taxon>
        <taxon>Metazoa</taxon>
        <taxon>Ecdysozoa</taxon>
        <taxon>Nematoda</taxon>
        <taxon>Chromadorea</taxon>
        <taxon>Rhabditida</taxon>
        <taxon>Tylenchina</taxon>
        <taxon>Tylenchomorpha</taxon>
        <taxon>Tylenchoidea</taxon>
        <taxon>Meloidogynidae</taxon>
        <taxon>Meloidogyninae</taxon>
        <taxon>Meloidogyne</taxon>
    </lineage>
</organism>
<dbReference type="Gene3D" id="2.30.29.30">
    <property type="entry name" value="Pleckstrin-homology domain (PH domain)/Phosphotyrosine-binding domain (PTB)"/>
    <property type="match status" value="1"/>
</dbReference>
<proteinExistence type="predicted"/>
<evidence type="ECO:0000313" key="1">
    <source>
        <dbReference type="Proteomes" id="UP000095281"/>
    </source>
</evidence>
<protein>
    <submittedName>
        <fullName evidence="2">Uncharacterized protein</fullName>
    </submittedName>
</protein>
<reference evidence="2" key="1">
    <citation type="submission" date="2016-11" db="UniProtKB">
        <authorList>
            <consortium name="WormBaseParasite"/>
        </authorList>
    </citation>
    <scope>IDENTIFICATION</scope>
</reference>